<dbReference type="CDD" id="cd12888">
    <property type="entry name" value="SPRY_PRY_TRIM7_like"/>
    <property type="match status" value="1"/>
</dbReference>
<dbReference type="OMA" id="FHLHWFV"/>
<dbReference type="AlphaFoldDB" id="A0A8D0GBX6"/>
<feature type="domain" description="B30.2/SPRY" evidence="3">
    <location>
        <begin position="1"/>
        <end position="181"/>
    </location>
</feature>
<dbReference type="PROSITE" id="PS50188">
    <property type="entry name" value="B302_SPRY"/>
    <property type="match status" value="1"/>
</dbReference>
<dbReference type="InterPro" id="IPR013320">
    <property type="entry name" value="ConA-like_dom_sf"/>
</dbReference>
<protein>
    <recommendedName>
        <fullName evidence="3">B30.2/SPRY domain-containing protein</fullName>
    </recommendedName>
</protein>
<dbReference type="SMART" id="SM00589">
    <property type="entry name" value="PRY"/>
    <property type="match status" value="1"/>
</dbReference>
<evidence type="ECO:0000313" key="4">
    <source>
        <dbReference type="Ensembl" id="ENSSPUP00000003767.1"/>
    </source>
</evidence>
<organism evidence="4 5">
    <name type="scientific">Sphenodon punctatus</name>
    <name type="common">Tuatara</name>
    <name type="synonym">Hatteria punctata</name>
    <dbReference type="NCBI Taxonomy" id="8508"/>
    <lineage>
        <taxon>Eukaryota</taxon>
        <taxon>Metazoa</taxon>
        <taxon>Chordata</taxon>
        <taxon>Craniata</taxon>
        <taxon>Vertebrata</taxon>
        <taxon>Euteleostomi</taxon>
        <taxon>Lepidosauria</taxon>
        <taxon>Sphenodontia</taxon>
        <taxon>Sphenodontidae</taxon>
        <taxon>Sphenodon</taxon>
    </lineage>
</organism>
<dbReference type="PRINTS" id="PR01407">
    <property type="entry name" value="BUTYPHLNCDUF"/>
</dbReference>
<dbReference type="InterPro" id="IPR006574">
    <property type="entry name" value="PRY"/>
</dbReference>
<dbReference type="InterPro" id="IPR043136">
    <property type="entry name" value="B30.2/SPRY_sf"/>
</dbReference>
<dbReference type="GeneTree" id="ENSGT00940000153527"/>
<dbReference type="Pfam" id="PF13765">
    <property type="entry name" value="PRY"/>
    <property type="match status" value="1"/>
</dbReference>
<dbReference type="Pfam" id="PF00622">
    <property type="entry name" value="SPRY"/>
    <property type="match status" value="1"/>
</dbReference>
<dbReference type="SMART" id="SM00449">
    <property type="entry name" value="SPRY"/>
    <property type="match status" value="1"/>
</dbReference>
<comment type="function">
    <text evidence="2">Neurotoxin that produces dose-dependent hypolocomotion and hyperalgesia in mice. May directly act on the central nervous system, as it is 6500-fold more potent when administered intracerebroventricularly than intraperitoneal.</text>
</comment>
<keyword evidence="5" id="KW-1185">Reference proteome</keyword>
<accession>A0A8D0GBX6</accession>
<evidence type="ECO:0000256" key="2">
    <source>
        <dbReference type="ARBA" id="ARBA00034460"/>
    </source>
</evidence>
<proteinExistence type="inferred from homology"/>
<dbReference type="InterPro" id="IPR003879">
    <property type="entry name" value="Butyrophylin_SPRY"/>
</dbReference>
<dbReference type="Ensembl" id="ENSSPUT00000004004.1">
    <property type="protein sequence ID" value="ENSSPUP00000003767.1"/>
    <property type="gene ID" value="ENSSPUG00000002897.1"/>
</dbReference>
<evidence type="ECO:0000313" key="5">
    <source>
        <dbReference type="Proteomes" id="UP000694392"/>
    </source>
</evidence>
<dbReference type="SUPFAM" id="SSF49899">
    <property type="entry name" value="Concanavalin A-like lectins/glucanases"/>
    <property type="match status" value="1"/>
</dbReference>
<dbReference type="Proteomes" id="UP000694392">
    <property type="component" value="Unplaced"/>
</dbReference>
<evidence type="ECO:0000256" key="1">
    <source>
        <dbReference type="ARBA" id="ARBA00009651"/>
    </source>
</evidence>
<dbReference type="InterPro" id="IPR001870">
    <property type="entry name" value="B30.2/SPRY"/>
</dbReference>
<dbReference type="InterPro" id="IPR003877">
    <property type="entry name" value="SPRY_dom"/>
</dbReference>
<dbReference type="InterPro" id="IPR050143">
    <property type="entry name" value="TRIM/RBCC"/>
</dbReference>
<dbReference type="PANTHER" id="PTHR24103">
    <property type="entry name" value="E3 UBIQUITIN-PROTEIN LIGASE TRIM"/>
    <property type="match status" value="1"/>
</dbReference>
<sequence>RRFAAPIDEANLTLDRDTAHAQLIISDDRKSTARGYTWEELPDTPERFDAERCVLGCEGFTLGRHYWEVEVGDKAGWALGVARESVRRKGGFSFNPDGGIWSMARWAGQYLALDSPEVPLKLDIDPMRIRVSLDYEQGLVAFFCVDNATPIFTFPPASFNGERIRPFLFAVGPLSELRLHP</sequence>
<name>A0A8D0GBX6_SPHPU</name>
<comment type="similarity">
    <text evidence="1">Belongs to the ohanin/vespryn family.</text>
</comment>
<dbReference type="FunFam" id="2.60.120.920:FF:000004">
    <property type="entry name" value="Butyrophilin subfamily 1 member A1"/>
    <property type="match status" value="1"/>
</dbReference>
<evidence type="ECO:0000259" key="3">
    <source>
        <dbReference type="PROSITE" id="PS50188"/>
    </source>
</evidence>
<dbReference type="Gene3D" id="2.60.120.920">
    <property type="match status" value="1"/>
</dbReference>
<reference evidence="4" key="1">
    <citation type="submission" date="2025-08" db="UniProtKB">
        <authorList>
            <consortium name="Ensembl"/>
        </authorList>
    </citation>
    <scope>IDENTIFICATION</scope>
</reference>
<reference evidence="4" key="2">
    <citation type="submission" date="2025-09" db="UniProtKB">
        <authorList>
            <consortium name="Ensembl"/>
        </authorList>
    </citation>
    <scope>IDENTIFICATION</scope>
</reference>